<evidence type="ECO:0000313" key="2">
    <source>
        <dbReference type="Proteomes" id="UP000266673"/>
    </source>
</evidence>
<sequence length="91" mass="10588">MKLNHLEKKISSNYLGLLNGNENFNVIINVGEFPNIKSFQAHSAILRYRPLSMCLLKDFETSFIFEFTFVAHEFLLDELAKNLESYLIESQ</sequence>
<comment type="caution">
    <text evidence="1">The sequence shown here is derived from an EMBL/GenBank/DDBJ whole genome shotgun (WGS) entry which is preliminary data.</text>
</comment>
<name>A0A397TNV7_9GLOM</name>
<organism evidence="1 2">
    <name type="scientific">Gigaspora rosea</name>
    <dbReference type="NCBI Taxonomy" id="44941"/>
    <lineage>
        <taxon>Eukaryota</taxon>
        <taxon>Fungi</taxon>
        <taxon>Fungi incertae sedis</taxon>
        <taxon>Mucoromycota</taxon>
        <taxon>Glomeromycotina</taxon>
        <taxon>Glomeromycetes</taxon>
        <taxon>Diversisporales</taxon>
        <taxon>Gigasporaceae</taxon>
        <taxon>Gigaspora</taxon>
    </lineage>
</organism>
<dbReference type="Proteomes" id="UP000266673">
    <property type="component" value="Unassembled WGS sequence"/>
</dbReference>
<proteinExistence type="predicted"/>
<dbReference type="EMBL" id="QKWP01006511">
    <property type="protein sequence ID" value="RIA99880.1"/>
    <property type="molecule type" value="Genomic_DNA"/>
</dbReference>
<dbReference type="OrthoDB" id="6359816at2759"/>
<dbReference type="AlphaFoldDB" id="A0A397TNV7"/>
<accession>A0A397TNV7</accession>
<reference evidence="1 2" key="1">
    <citation type="submission" date="2018-06" db="EMBL/GenBank/DDBJ databases">
        <title>Comparative genomics reveals the genomic features of Rhizophagus irregularis, R. cerebriforme, R. diaphanum and Gigaspora rosea, and their symbiotic lifestyle signature.</title>
        <authorList>
            <person name="Morin E."/>
            <person name="San Clemente H."/>
            <person name="Chen E.C.H."/>
            <person name="De La Providencia I."/>
            <person name="Hainaut M."/>
            <person name="Kuo A."/>
            <person name="Kohler A."/>
            <person name="Murat C."/>
            <person name="Tang N."/>
            <person name="Roy S."/>
            <person name="Loubradou J."/>
            <person name="Henrissat B."/>
            <person name="Grigoriev I.V."/>
            <person name="Corradi N."/>
            <person name="Roux C."/>
            <person name="Martin F.M."/>
        </authorList>
    </citation>
    <scope>NUCLEOTIDE SEQUENCE [LARGE SCALE GENOMIC DNA]</scope>
    <source>
        <strain evidence="1 2">DAOM 194757</strain>
    </source>
</reference>
<keyword evidence="2" id="KW-1185">Reference proteome</keyword>
<protein>
    <recommendedName>
        <fullName evidence="3">BTB domain-containing protein</fullName>
    </recommendedName>
</protein>
<gene>
    <name evidence="1" type="ORF">C2G38_2236896</name>
</gene>
<evidence type="ECO:0000313" key="1">
    <source>
        <dbReference type="EMBL" id="RIA99880.1"/>
    </source>
</evidence>
<evidence type="ECO:0008006" key="3">
    <source>
        <dbReference type="Google" id="ProtNLM"/>
    </source>
</evidence>